<dbReference type="AlphaFoldDB" id="A0A8J2S3B5"/>
<evidence type="ECO:0008006" key="4">
    <source>
        <dbReference type="Google" id="ProtNLM"/>
    </source>
</evidence>
<dbReference type="OrthoDB" id="6380091at2759"/>
<evidence type="ECO:0000256" key="1">
    <source>
        <dbReference type="SAM" id="MobiDB-lite"/>
    </source>
</evidence>
<feature type="region of interest" description="Disordered" evidence="1">
    <location>
        <begin position="64"/>
        <end position="89"/>
    </location>
</feature>
<evidence type="ECO:0000313" key="2">
    <source>
        <dbReference type="EMBL" id="CAH0112087.1"/>
    </source>
</evidence>
<dbReference type="Proteomes" id="UP000789390">
    <property type="component" value="Unassembled WGS sequence"/>
</dbReference>
<sequence length="169" mass="19120">MISSIKTRFQDCFENEELVLAAIFHPHLKNKWISEKDSEAKTLLLTIPSNHTKKIPCVVRRRATTTNEEQQTISGNLKTATTAPPPQKKKKKDFFKTLFDPVDADVNNEVDLYLSDTSQKLSSLRKHPKQLFVKYNAALLSSASVERLFSLAGRIFVPLSNSNTKDCLI</sequence>
<keyword evidence="3" id="KW-1185">Reference proteome</keyword>
<feature type="compositionally biased region" description="Polar residues" evidence="1">
    <location>
        <begin position="64"/>
        <end position="76"/>
    </location>
</feature>
<gene>
    <name evidence="2" type="ORF">DGAL_LOCUS15799</name>
</gene>
<accession>A0A8J2S3B5</accession>
<name>A0A8J2S3B5_9CRUS</name>
<evidence type="ECO:0000313" key="3">
    <source>
        <dbReference type="Proteomes" id="UP000789390"/>
    </source>
</evidence>
<protein>
    <recommendedName>
        <fullName evidence="4">HAT C-terminal dimerisation domain-containing protein</fullName>
    </recommendedName>
</protein>
<comment type="caution">
    <text evidence="2">The sequence shown here is derived from an EMBL/GenBank/DDBJ whole genome shotgun (WGS) entry which is preliminary data.</text>
</comment>
<dbReference type="EMBL" id="CAKKLH010000322">
    <property type="protein sequence ID" value="CAH0112087.1"/>
    <property type="molecule type" value="Genomic_DNA"/>
</dbReference>
<reference evidence="2" key="1">
    <citation type="submission" date="2021-11" db="EMBL/GenBank/DDBJ databases">
        <authorList>
            <person name="Schell T."/>
        </authorList>
    </citation>
    <scope>NUCLEOTIDE SEQUENCE</scope>
    <source>
        <strain evidence="2">M5</strain>
    </source>
</reference>
<organism evidence="2 3">
    <name type="scientific">Daphnia galeata</name>
    <dbReference type="NCBI Taxonomy" id="27404"/>
    <lineage>
        <taxon>Eukaryota</taxon>
        <taxon>Metazoa</taxon>
        <taxon>Ecdysozoa</taxon>
        <taxon>Arthropoda</taxon>
        <taxon>Crustacea</taxon>
        <taxon>Branchiopoda</taxon>
        <taxon>Diplostraca</taxon>
        <taxon>Cladocera</taxon>
        <taxon>Anomopoda</taxon>
        <taxon>Daphniidae</taxon>
        <taxon>Daphnia</taxon>
    </lineage>
</organism>
<proteinExistence type="predicted"/>